<evidence type="ECO:0000313" key="11">
    <source>
        <dbReference type="RefSeq" id="XP_055893989.1"/>
    </source>
</evidence>
<dbReference type="InterPro" id="IPR037185">
    <property type="entry name" value="EmrE-like"/>
</dbReference>
<dbReference type="InterPro" id="IPR008521">
    <property type="entry name" value="Mg_trans_NIPA"/>
</dbReference>
<dbReference type="OrthoDB" id="6428174at2759"/>
<feature type="transmembrane region" description="Helical" evidence="7">
    <location>
        <begin position="196"/>
        <end position="217"/>
    </location>
</feature>
<dbReference type="RefSeq" id="XP_055893989.1">
    <property type="nucleotide sequence ID" value="XM_056038014.1"/>
</dbReference>
<feature type="transmembrane region" description="Helical" evidence="7">
    <location>
        <begin position="224"/>
        <end position="242"/>
    </location>
</feature>
<reference evidence="9 10" key="1">
    <citation type="submission" date="2025-04" db="UniProtKB">
        <authorList>
            <consortium name="RefSeq"/>
        </authorList>
    </citation>
    <scope>IDENTIFICATION</scope>
</reference>
<dbReference type="PANTHER" id="PTHR12570:SF92">
    <property type="entry name" value="SPICHTHYIN, ISOFORM B"/>
    <property type="match status" value="1"/>
</dbReference>
<dbReference type="OMA" id="STWMPWF"/>
<accession>A0A9W3B3D3</accession>
<keyword evidence="4 7" id="KW-1133">Transmembrane helix</keyword>
<dbReference type="RefSeq" id="XP_055893988.1">
    <property type="nucleotide sequence ID" value="XM_056038013.1"/>
</dbReference>
<evidence type="ECO:0000313" key="9">
    <source>
        <dbReference type="RefSeq" id="XP_055893987.1"/>
    </source>
</evidence>
<evidence type="ECO:0000256" key="3">
    <source>
        <dbReference type="ARBA" id="ARBA00022692"/>
    </source>
</evidence>
<feature type="transmembrane region" description="Helical" evidence="7">
    <location>
        <begin position="262"/>
        <end position="281"/>
    </location>
</feature>
<keyword evidence="3 7" id="KW-0812">Transmembrane</keyword>
<evidence type="ECO:0000256" key="1">
    <source>
        <dbReference type="ARBA" id="ARBA00004141"/>
    </source>
</evidence>
<gene>
    <name evidence="9 10 11" type="primary">LOC106056785</name>
</gene>
<feature type="region of interest" description="Disordered" evidence="6">
    <location>
        <begin position="401"/>
        <end position="428"/>
    </location>
</feature>
<keyword evidence="8" id="KW-1185">Reference proteome</keyword>
<evidence type="ECO:0000256" key="5">
    <source>
        <dbReference type="ARBA" id="ARBA00023136"/>
    </source>
</evidence>
<evidence type="ECO:0000256" key="2">
    <source>
        <dbReference type="ARBA" id="ARBA00007230"/>
    </source>
</evidence>
<evidence type="ECO:0000313" key="10">
    <source>
        <dbReference type="RefSeq" id="XP_055893988.1"/>
    </source>
</evidence>
<dbReference type="GO" id="GO:0016020">
    <property type="term" value="C:membrane"/>
    <property type="evidence" value="ECO:0007669"/>
    <property type="project" value="UniProtKB-SubCell"/>
</dbReference>
<dbReference type="PANTHER" id="PTHR12570">
    <property type="match status" value="1"/>
</dbReference>
<feature type="transmembrane region" description="Helical" evidence="7">
    <location>
        <begin position="325"/>
        <end position="345"/>
    </location>
</feature>
<name>A0A9W3B3D3_BIOGL</name>
<organism evidence="8 10">
    <name type="scientific">Biomphalaria glabrata</name>
    <name type="common">Bloodfluke planorb</name>
    <name type="synonym">Freshwater snail</name>
    <dbReference type="NCBI Taxonomy" id="6526"/>
    <lineage>
        <taxon>Eukaryota</taxon>
        <taxon>Metazoa</taxon>
        <taxon>Spiralia</taxon>
        <taxon>Lophotrochozoa</taxon>
        <taxon>Mollusca</taxon>
        <taxon>Gastropoda</taxon>
        <taxon>Heterobranchia</taxon>
        <taxon>Euthyneura</taxon>
        <taxon>Panpulmonata</taxon>
        <taxon>Hygrophila</taxon>
        <taxon>Lymnaeoidea</taxon>
        <taxon>Planorbidae</taxon>
        <taxon>Biomphalaria</taxon>
    </lineage>
</organism>
<dbReference type="SUPFAM" id="SSF103481">
    <property type="entry name" value="Multidrug resistance efflux transporter EmrE"/>
    <property type="match status" value="1"/>
</dbReference>
<proteinExistence type="inferred from homology"/>
<feature type="transmembrane region" description="Helical" evidence="7">
    <location>
        <begin position="56"/>
        <end position="76"/>
    </location>
</feature>
<feature type="transmembrane region" description="Helical" evidence="7">
    <location>
        <begin position="120"/>
        <end position="144"/>
    </location>
</feature>
<dbReference type="RefSeq" id="XP_055893987.1">
    <property type="nucleotide sequence ID" value="XM_056038012.1"/>
</dbReference>
<comment type="subcellular location">
    <subcellularLocation>
        <location evidence="1">Membrane</location>
        <topology evidence="1">Multi-pass membrane protein</topology>
    </subcellularLocation>
</comment>
<comment type="similarity">
    <text evidence="2">Belongs to the NIPA family.</text>
</comment>
<feature type="compositionally biased region" description="Basic and acidic residues" evidence="6">
    <location>
        <begin position="415"/>
        <end position="428"/>
    </location>
</feature>
<feature type="transmembrane region" description="Helical" evidence="7">
    <location>
        <begin position="293"/>
        <end position="313"/>
    </location>
</feature>
<dbReference type="GO" id="GO:0015095">
    <property type="term" value="F:magnesium ion transmembrane transporter activity"/>
    <property type="evidence" value="ECO:0007669"/>
    <property type="project" value="InterPro"/>
</dbReference>
<sequence length="428" mass="46902">MSAAGTSPPNVTAMTQSFSTTSHNFTFNFTTHNSTNNLTNVTAQKMSTSDKDLQDFMIGLCLAIASSIFIGTSFILKKLGLLRYARKEAMRAGQGGYGYLKEWMWWTGMILMTSGECANFAAYAFAPATLVTPLGALSVIVSAVLSARILKEKLNILGKVGCVLCVLGSTMMVIHSPKEQEIHSVYDMMMKMKEPAFIVFGAILLIVAIVSIVYFAPKYGQKNVLVYVTICSSLGCFTVMGCKGVGTAINATLRGNNEFTNWMTYFLIGVIVVCILLQLNYLNRALDTFNTAVVTPIYYVFFTSFVITGSAILFQEFEKMPALDIVGDLCGFLVIVVGIFLLNAFKDMKISWRNLPKAAKEPEIPETDSVGSTGVTNSTFADIREIEARISRNMSADCITRTISEESDSNENEYSTDKHNGSSPIHEI</sequence>
<keyword evidence="5 7" id="KW-0472">Membrane</keyword>
<evidence type="ECO:0000256" key="6">
    <source>
        <dbReference type="SAM" id="MobiDB-lite"/>
    </source>
</evidence>
<dbReference type="Pfam" id="PF05653">
    <property type="entry name" value="Mg_trans_NIPA"/>
    <property type="match status" value="1"/>
</dbReference>
<protein>
    <submittedName>
        <fullName evidence="9 10">Magnesium transporter NIPA2-like isoform X1</fullName>
    </submittedName>
</protein>
<dbReference type="GeneID" id="106056785"/>
<dbReference type="Proteomes" id="UP001165740">
    <property type="component" value="Chromosome 8"/>
</dbReference>
<evidence type="ECO:0000256" key="4">
    <source>
        <dbReference type="ARBA" id="ARBA00022989"/>
    </source>
</evidence>
<evidence type="ECO:0000256" key="7">
    <source>
        <dbReference type="SAM" id="Phobius"/>
    </source>
</evidence>
<dbReference type="AlphaFoldDB" id="A0A9W3B3D3"/>
<feature type="transmembrane region" description="Helical" evidence="7">
    <location>
        <begin position="156"/>
        <end position="176"/>
    </location>
</feature>
<feature type="transmembrane region" description="Helical" evidence="7">
    <location>
        <begin position="97"/>
        <end position="114"/>
    </location>
</feature>
<evidence type="ECO:0000313" key="8">
    <source>
        <dbReference type="Proteomes" id="UP001165740"/>
    </source>
</evidence>